<dbReference type="PANTHER" id="PTHR33692:SF1">
    <property type="entry name" value="RIBOSOME MATURATION FACTOR RIMM"/>
    <property type="match status" value="1"/>
</dbReference>
<comment type="similarity">
    <text evidence="5">Belongs to the RimM family.</text>
</comment>
<dbReference type="SUPFAM" id="SSF50447">
    <property type="entry name" value="Translation proteins"/>
    <property type="match status" value="1"/>
</dbReference>
<dbReference type="InterPro" id="IPR009000">
    <property type="entry name" value="Transl_B-barrel_sf"/>
</dbReference>
<comment type="function">
    <text evidence="5">An accessory protein needed during the final step in the assembly of 30S ribosomal subunit, possibly for assembly of the head region. Essential for efficient processing of 16S rRNA. May be needed both before and after RbfA during the maturation of 16S rRNA. It has affinity for free ribosomal 30S subunits but not for 70S ribosomes.</text>
</comment>
<dbReference type="GO" id="GO:0042274">
    <property type="term" value="P:ribosomal small subunit biogenesis"/>
    <property type="evidence" value="ECO:0007669"/>
    <property type="project" value="UniProtKB-UniRule"/>
</dbReference>
<dbReference type="GO" id="GO:0005840">
    <property type="term" value="C:ribosome"/>
    <property type="evidence" value="ECO:0007669"/>
    <property type="project" value="InterPro"/>
</dbReference>
<dbReference type="GO" id="GO:0043022">
    <property type="term" value="F:ribosome binding"/>
    <property type="evidence" value="ECO:0007669"/>
    <property type="project" value="InterPro"/>
</dbReference>
<dbReference type="GO" id="GO:0006364">
    <property type="term" value="P:rRNA processing"/>
    <property type="evidence" value="ECO:0007669"/>
    <property type="project" value="UniProtKB-UniRule"/>
</dbReference>
<keyword evidence="2 5" id="KW-0690">Ribosome biogenesis</keyword>
<dbReference type="Gene3D" id="2.30.30.240">
    <property type="entry name" value="PRC-barrel domain"/>
    <property type="match status" value="1"/>
</dbReference>
<dbReference type="Pfam" id="PF01782">
    <property type="entry name" value="RimM"/>
    <property type="match status" value="1"/>
</dbReference>
<comment type="subunit">
    <text evidence="5">Binds ribosomal protein uS19.</text>
</comment>
<sequence>MTAKRVSKTNVTDQWIKIGIVGKAHGLYGAFFLSGRDSELDDSVSDLRVGEKPGQGKSLRIKSRKSHNGRTIIQTQEISGRDQLDEIKGKIVWCPRDQIAVDEQEYLWDDLIGKSVIDANDQPMGVIERMNNYGASDIVELLDGRGRLSIPFVPSYFDMNFDADSNELRLVVSADVFDESWEEA</sequence>
<evidence type="ECO:0000256" key="2">
    <source>
        <dbReference type="ARBA" id="ARBA00022517"/>
    </source>
</evidence>
<comment type="subcellular location">
    <subcellularLocation>
        <location evidence="5">Cytoplasm</location>
    </subcellularLocation>
</comment>
<dbReference type="STRING" id="1513793.SAMN06296036_110131"/>
<feature type="domain" description="RimM N-terminal" evidence="6">
    <location>
        <begin position="18"/>
        <end position="98"/>
    </location>
</feature>
<dbReference type="InterPro" id="IPR011961">
    <property type="entry name" value="RimM"/>
</dbReference>
<name>A0A1Y6BYD4_9BACT</name>
<protein>
    <recommendedName>
        <fullName evidence="5">Ribosome maturation factor RimM</fullName>
    </recommendedName>
</protein>
<accession>A0A1Y6BYD4</accession>
<dbReference type="InterPro" id="IPR002676">
    <property type="entry name" value="RimM_N"/>
</dbReference>
<gene>
    <name evidence="5" type="primary">rimM</name>
    <name evidence="7" type="ORF">SAMN06296036_110131</name>
</gene>
<dbReference type="AlphaFoldDB" id="A0A1Y6BYD4"/>
<evidence type="ECO:0000313" key="7">
    <source>
        <dbReference type="EMBL" id="SMF34126.1"/>
    </source>
</evidence>
<evidence type="ECO:0000256" key="5">
    <source>
        <dbReference type="HAMAP-Rule" id="MF_00014"/>
    </source>
</evidence>
<dbReference type="RefSeq" id="WP_159455383.1">
    <property type="nucleotide sequence ID" value="NZ_FWZT01000010.1"/>
</dbReference>
<keyword evidence="8" id="KW-1185">Reference proteome</keyword>
<dbReference type="InterPro" id="IPR011033">
    <property type="entry name" value="PRC_barrel-like_sf"/>
</dbReference>
<keyword evidence="4 5" id="KW-0143">Chaperone</keyword>
<dbReference type="PANTHER" id="PTHR33692">
    <property type="entry name" value="RIBOSOME MATURATION FACTOR RIMM"/>
    <property type="match status" value="1"/>
</dbReference>
<dbReference type="HAMAP" id="MF_00014">
    <property type="entry name" value="Ribosome_mat_RimM"/>
    <property type="match status" value="1"/>
</dbReference>
<evidence type="ECO:0000256" key="1">
    <source>
        <dbReference type="ARBA" id="ARBA00022490"/>
    </source>
</evidence>
<evidence type="ECO:0000256" key="3">
    <source>
        <dbReference type="ARBA" id="ARBA00022552"/>
    </source>
</evidence>
<keyword evidence="3 5" id="KW-0698">rRNA processing</keyword>
<dbReference type="GO" id="GO:0005737">
    <property type="term" value="C:cytoplasm"/>
    <property type="evidence" value="ECO:0007669"/>
    <property type="project" value="UniProtKB-SubCell"/>
</dbReference>
<dbReference type="Gene3D" id="2.40.30.60">
    <property type="entry name" value="RimM"/>
    <property type="match status" value="1"/>
</dbReference>
<dbReference type="EMBL" id="FWZT01000010">
    <property type="protein sequence ID" value="SMF34126.1"/>
    <property type="molecule type" value="Genomic_DNA"/>
</dbReference>
<dbReference type="SUPFAM" id="SSF50346">
    <property type="entry name" value="PRC-barrel domain"/>
    <property type="match status" value="1"/>
</dbReference>
<evidence type="ECO:0000256" key="4">
    <source>
        <dbReference type="ARBA" id="ARBA00023186"/>
    </source>
</evidence>
<comment type="domain">
    <text evidence="5">The PRC barrel domain binds ribosomal protein uS19.</text>
</comment>
<reference evidence="8" key="1">
    <citation type="submission" date="2017-04" db="EMBL/GenBank/DDBJ databases">
        <authorList>
            <person name="Varghese N."/>
            <person name="Submissions S."/>
        </authorList>
    </citation>
    <scope>NUCLEOTIDE SEQUENCE [LARGE SCALE GENOMIC DNA]</scope>
    <source>
        <strain evidence="8">RKEM611</strain>
    </source>
</reference>
<keyword evidence="1 5" id="KW-0963">Cytoplasm</keyword>
<evidence type="ECO:0000313" key="8">
    <source>
        <dbReference type="Proteomes" id="UP000192907"/>
    </source>
</evidence>
<dbReference type="InterPro" id="IPR036976">
    <property type="entry name" value="RimM_N_sf"/>
</dbReference>
<evidence type="ECO:0000259" key="6">
    <source>
        <dbReference type="Pfam" id="PF01782"/>
    </source>
</evidence>
<organism evidence="7 8">
    <name type="scientific">Pseudobacteriovorax antillogorgiicola</name>
    <dbReference type="NCBI Taxonomy" id="1513793"/>
    <lineage>
        <taxon>Bacteria</taxon>
        <taxon>Pseudomonadati</taxon>
        <taxon>Bdellovibrionota</taxon>
        <taxon>Oligoflexia</taxon>
        <taxon>Oligoflexales</taxon>
        <taxon>Pseudobacteriovoracaceae</taxon>
        <taxon>Pseudobacteriovorax</taxon>
    </lineage>
</organism>
<dbReference type="Proteomes" id="UP000192907">
    <property type="component" value="Unassembled WGS sequence"/>
</dbReference>
<proteinExistence type="inferred from homology"/>